<organism evidence="3 4">
    <name type="scientific">Rhizoctonia solani</name>
    <dbReference type="NCBI Taxonomy" id="456999"/>
    <lineage>
        <taxon>Eukaryota</taxon>
        <taxon>Fungi</taxon>
        <taxon>Dikarya</taxon>
        <taxon>Basidiomycota</taxon>
        <taxon>Agaricomycotina</taxon>
        <taxon>Agaricomycetes</taxon>
        <taxon>Cantharellales</taxon>
        <taxon>Ceratobasidiaceae</taxon>
        <taxon>Rhizoctonia</taxon>
    </lineage>
</organism>
<reference evidence="3" key="1">
    <citation type="submission" date="2021-01" db="EMBL/GenBank/DDBJ databases">
        <authorList>
            <person name="Kaushik A."/>
        </authorList>
    </citation>
    <scope>NUCLEOTIDE SEQUENCE</scope>
    <source>
        <strain evidence="3">Type strain: AG8-Rh-89/</strain>
    </source>
</reference>
<evidence type="ECO:0000256" key="2">
    <source>
        <dbReference type="SAM" id="MobiDB-lite"/>
    </source>
</evidence>
<dbReference type="AlphaFoldDB" id="A0A8H3CAE0"/>
<evidence type="ECO:0000313" key="3">
    <source>
        <dbReference type="EMBL" id="CAE6477289.1"/>
    </source>
</evidence>
<dbReference type="Gene3D" id="6.10.250.1010">
    <property type="match status" value="1"/>
</dbReference>
<keyword evidence="1" id="KW-0175">Coiled coil</keyword>
<dbReference type="Proteomes" id="UP000663850">
    <property type="component" value="Unassembled WGS sequence"/>
</dbReference>
<feature type="coiled-coil region" evidence="1">
    <location>
        <begin position="257"/>
        <end position="284"/>
    </location>
</feature>
<dbReference type="EMBL" id="CAJMWZ010003653">
    <property type="protein sequence ID" value="CAE6477289.1"/>
    <property type="molecule type" value="Genomic_DNA"/>
</dbReference>
<gene>
    <name evidence="3" type="ORF">RDB_LOCUS70327</name>
</gene>
<dbReference type="SUPFAM" id="SSF58104">
    <property type="entry name" value="Methyl-accepting chemotaxis protein (MCP) signaling domain"/>
    <property type="match status" value="1"/>
</dbReference>
<evidence type="ECO:0000313" key="4">
    <source>
        <dbReference type="Proteomes" id="UP000663850"/>
    </source>
</evidence>
<proteinExistence type="predicted"/>
<evidence type="ECO:0000256" key="1">
    <source>
        <dbReference type="SAM" id="Coils"/>
    </source>
</evidence>
<accession>A0A8H3CAE0</accession>
<protein>
    <submittedName>
        <fullName evidence="3">Uncharacterized protein</fullName>
    </submittedName>
</protein>
<name>A0A8H3CAE0_9AGAM</name>
<feature type="region of interest" description="Disordered" evidence="2">
    <location>
        <begin position="163"/>
        <end position="198"/>
    </location>
</feature>
<feature type="compositionally biased region" description="Polar residues" evidence="2">
    <location>
        <begin position="165"/>
        <end position="177"/>
    </location>
</feature>
<comment type="caution">
    <text evidence="3">The sequence shown here is derived from an EMBL/GenBank/DDBJ whole genome shotgun (WGS) entry which is preliminary data.</text>
</comment>
<sequence>MSGYPADQVLSPPDLPPYFGSVYKLSTIVGVPSDEQVIEIHTTIRVANRVVDRYGRFCAACSTLVAFVQRSDGYRSKYPCSMFPTCTTYTPPALPVHILVKLEPISGQPSQEDIIKVQNAIRAYEKLIDIPSLFDPQVSAGLSEHLFDIQMARYIERCNPAGPVPQSTVSAEPTSSDRLVEPVNEETRRATNNAGRATDVVDTRQTAQPIPDPIFCEAIEQSNQLAGRSNQLIERSNQIAEQLTRVVEQSNQPNEQSSKLTEKVTELLERMNQHLEQSNHLAEESTKPVEKLGDVLKNVNKVLVGIQHAIVRNNRNNSSRTVDCLINEKGNTDVTGTELTFSSISKAHSGQHDYHLPVVVDSLSRDCYIPDYWLGDFLRFFGIGHEFRESDESANLEEGCAEDARKTLSNYLSSRLG</sequence>